<reference evidence="2" key="1">
    <citation type="submission" date="2023-07" db="EMBL/GenBank/DDBJ databases">
        <title>Sorghum-associated microbial communities from plants grown in Nebraska, USA.</title>
        <authorList>
            <person name="Schachtman D."/>
        </authorList>
    </citation>
    <scope>NUCLEOTIDE SEQUENCE</scope>
    <source>
        <strain evidence="2">BE330</strain>
    </source>
</reference>
<feature type="transmembrane region" description="Helical" evidence="1">
    <location>
        <begin position="29"/>
        <end position="59"/>
    </location>
</feature>
<keyword evidence="1" id="KW-0812">Transmembrane</keyword>
<dbReference type="Proteomes" id="UP001185331">
    <property type="component" value="Unassembled WGS sequence"/>
</dbReference>
<keyword evidence="1" id="KW-1133">Transmembrane helix</keyword>
<evidence type="ECO:0000313" key="3">
    <source>
        <dbReference type="Proteomes" id="UP001185331"/>
    </source>
</evidence>
<proteinExistence type="predicted"/>
<dbReference type="RefSeq" id="WP_309855721.1">
    <property type="nucleotide sequence ID" value="NZ_JAVDQJ010000007.1"/>
</dbReference>
<evidence type="ECO:0000256" key="1">
    <source>
        <dbReference type="SAM" id="Phobius"/>
    </source>
</evidence>
<gene>
    <name evidence="2" type="ORF">J2Y00_003320</name>
</gene>
<name>A0AAE3XE98_9DEIO</name>
<accession>A0AAE3XE98</accession>
<organism evidence="2 3">
    <name type="scientific">Deinococcus soli</name>
    <name type="common">ex Cha et al. 2016</name>
    <dbReference type="NCBI Taxonomy" id="1309411"/>
    <lineage>
        <taxon>Bacteria</taxon>
        <taxon>Thermotogati</taxon>
        <taxon>Deinococcota</taxon>
        <taxon>Deinococci</taxon>
        <taxon>Deinococcales</taxon>
        <taxon>Deinococcaceae</taxon>
        <taxon>Deinococcus</taxon>
    </lineage>
</organism>
<evidence type="ECO:0000313" key="2">
    <source>
        <dbReference type="EMBL" id="MDR6219716.1"/>
    </source>
</evidence>
<dbReference type="EMBL" id="JAVDQK010000008">
    <property type="protein sequence ID" value="MDR6219716.1"/>
    <property type="molecule type" value="Genomic_DNA"/>
</dbReference>
<protein>
    <submittedName>
        <fullName evidence="2">Uncharacterized protein</fullName>
    </submittedName>
</protein>
<sequence length="64" mass="6783">MTHVLELTVHAATQVLEAGLYSRRWTLRWLAVLCAGGAALLGGTGGVWLGVLATLVLLVSLKVR</sequence>
<keyword evidence="1" id="KW-0472">Membrane</keyword>
<dbReference type="AlphaFoldDB" id="A0AAE3XE98"/>
<comment type="caution">
    <text evidence="2">The sequence shown here is derived from an EMBL/GenBank/DDBJ whole genome shotgun (WGS) entry which is preliminary data.</text>
</comment>